<feature type="transmembrane region" description="Helical" evidence="1">
    <location>
        <begin position="92"/>
        <end position="110"/>
    </location>
</feature>
<keyword evidence="1" id="KW-0472">Membrane</keyword>
<evidence type="ECO:0000313" key="3">
    <source>
        <dbReference type="Proteomes" id="UP000177515"/>
    </source>
</evidence>
<geneLocation type="plasmid" evidence="2 3">
    <name>unnamed1</name>
</geneLocation>
<dbReference type="EMBL" id="CP017756">
    <property type="protein sequence ID" value="AOZ11204.1"/>
    <property type="molecule type" value="Genomic_DNA"/>
</dbReference>
<evidence type="ECO:0000313" key="2">
    <source>
        <dbReference type="EMBL" id="AOZ11204.1"/>
    </source>
</evidence>
<protein>
    <submittedName>
        <fullName evidence="2">Uncharacterized protein</fullName>
    </submittedName>
</protein>
<dbReference type="Proteomes" id="UP000177515">
    <property type="component" value="Plasmid unnamed1"/>
</dbReference>
<keyword evidence="1" id="KW-0812">Transmembrane</keyword>
<sequence length="117" mass="13108">MRDVIVAISLATVVATPSQAVAEAGPGRLDSFQIRHPMATALLSTLTAGLWPSQFASDLAPPPNAYQHSWTPLQVEYLRPPAEKSFRSWRRFFAKTMVGGGLAWSLWLIYRKRRRNV</sequence>
<gene>
    <name evidence="2" type="ORF">BKK80_35210</name>
</gene>
<reference evidence="2 3" key="1">
    <citation type="submission" date="2016-10" db="EMBL/GenBank/DDBJ databases">
        <title>Complete genome sequences of three Cupriavidus strains isolated from various Malaysian environments.</title>
        <authorList>
            <person name="Abdullah A.A.-A."/>
            <person name="Shafie N.A.H."/>
            <person name="Lau N.S."/>
        </authorList>
    </citation>
    <scope>NUCLEOTIDE SEQUENCE [LARGE SCALE GENOMIC DNA]</scope>
    <source>
        <strain evidence="2 3">USMAA1020</strain>
        <plasmid evidence="2 3">unnamed1</plasmid>
    </source>
</reference>
<accession>A0ABM6FGY2</accession>
<proteinExistence type="predicted"/>
<keyword evidence="3" id="KW-1185">Reference proteome</keyword>
<keyword evidence="1" id="KW-1133">Transmembrane helix</keyword>
<keyword evidence="2" id="KW-0614">Plasmid</keyword>
<organism evidence="2 3">
    <name type="scientific">Cupriavidus malaysiensis</name>
    <dbReference type="NCBI Taxonomy" id="367825"/>
    <lineage>
        <taxon>Bacteria</taxon>
        <taxon>Pseudomonadati</taxon>
        <taxon>Pseudomonadota</taxon>
        <taxon>Betaproteobacteria</taxon>
        <taxon>Burkholderiales</taxon>
        <taxon>Burkholderiaceae</taxon>
        <taxon>Cupriavidus</taxon>
    </lineage>
</organism>
<name>A0ABM6FGY2_9BURK</name>
<evidence type="ECO:0000256" key="1">
    <source>
        <dbReference type="SAM" id="Phobius"/>
    </source>
</evidence>